<reference evidence="2 3" key="1">
    <citation type="submission" date="2018-03" db="EMBL/GenBank/DDBJ databases">
        <title>Bacillus urumqiensis sp. nov., a moderately haloalkaliphilic bacterium isolated from a salt lake.</title>
        <authorList>
            <person name="Zhao B."/>
            <person name="Liao Z."/>
        </authorList>
    </citation>
    <scope>NUCLEOTIDE SEQUENCE [LARGE SCALE GENOMIC DNA]</scope>
    <source>
        <strain evidence="2 3">BZ-SZ-XJ18</strain>
    </source>
</reference>
<dbReference type="OrthoDB" id="9806902at2"/>
<dbReference type="GO" id="GO:0016787">
    <property type="term" value="F:hydrolase activity"/>
    <property type="evidence" value="ECO:0007669"/>
    <property type="project" value="UniProtKB-KW"/>
</dbReference>
<dbReference type="PANTHER" id="PTHR11614">
    <property type="entry name" value="PHOSPHOLIPASE-RELATED"/>
    <property type="match status" value="1"/>
</dbReference>
<dbReference type="Proteomes" id="UP000243650">
    <property type="component" value="Unassembled WGS sequence"/>
</dbReference>
<feature type="domain" description="Serine aminopeptidase S33" evidence="1">
    <location>
        <begin position="75"/>
        <end position="314"/>
    </location>
</feature>
<dbReference type="AlphaFoldDB" id="A0A2P6MJQ8"/>
<protein>
    <submittedName>
        <fullName evidence="2">Alpha/beta hydrolase</fullName>
    </submittedName>
</protein>
<dbReference type="InterPro" id="IPR051044">
    <property type="entry name" value="MAG_DAG_Lipase"/>
</dbReference>
<sequence>MNAERVLKQMSWIKRGAAAAAAVWGVYRFRHTRIGTRLFRPDSRRRKRMQEVPRTGAENWDIGTGVAGYVWRAEKPRAALLLTHGWGDYAERYVYQNNRLIPKLVERGISVYAFDLWGCGRSPGAGGAVSVRDSVKDHLAARTKLETEGLPLFFYGHSLGGLITAASLLRRPSRAAGAILASPALLYRVGWKKRLAARVLGWLIPTFYLPQNQTPEDVSRSLTAVPEERRKLEADPLLHDRGLSWVTASDGANVTHESWKKYEQIQTPMLLLHGTADSATTPSGSRKLLEQLGTSDKTIHLVSGGRHSLLDDKDRENTTERMLEWLETRIPAAEKACYSAEAAGHDA</sequence>
<evidence type="ECO:0000313" key="2">
    <source>
        <dbReference type="EMBL" id="PRO66522.1"/>
    </source>
</evidence>
<accession>A0A2P6MJQ8</accession>
<dbReference type="EMBL" id="PVNS01000003">
    <property type="protein sequence ID" value="PRO66522.1"/>
    <property type="molecule type" value="Genomic_DNA"/>
</dbReference>
<dbReference type="Pfam" id="PF12146">
    <property type="entry name" value="Hydrolase_4"/>
    <property type="match status" value="1"/>
</dbReference>
<dbReference type="Gene3D" id="3.40.50.1820">
    <property type="entry name" value="alpha/beta hydrolase"/>
    <property type="match status" value="1"/>
</dbReference>
<proteinExistence type="predicted"/>
<dbReference type="InterPro" id="IPR029058">
    <property type="entry name" value="AB_hydrolase_fold"/>
</dbReference>
<keyword evidence="2" id="KW-0378">Hydrolase</keyword>
<organism evidence="2 3">
    <name type="scientific">Alkalicoccus urumqiensis</name>
    <name type="common">Bacillus urumqiensis</name>
    <dbReference type="NCBI Taxonomy" id="1548213"/>
    <lineage>
        <taxon>Bacteria</taxon>
        <taxon>Bacillati</taxon>
        <taxon>Bacillota</taxon>
        <taxon>Bacilli</taxon>
        <taxon>Bacillales</taxon>
        <taxon>Bacillaceae</taxon>
        <taxon>Alkalicoccus</taxon>
    </lineage>
</organism>
<dbReference type="InterPro" id="IPR022742">
    <property type="entry name" value="Hydrolase_4"/>
</dbReference>
<name>A0A2P6MJQ8_ALKUR</name>
<dbReference type="SUPFAM" id="SSF53474">
    <property type="entry name" value="alpha/beta-Hydrolases"/>
    <property type="match status" value="1"/>
</dbReference>
<keyword evidence="3" id="KW-1185">Reference proteome</keyword>
<evidence type="ECO:0000313" key="3">
    <source>
        <dbReference type="Proteomes" id="UP000243650"/>
    </source>
</evidence>
<gene>
    <name evidence="2" type="ORF">C6I21_04045</name>
</gene>
<evidence type="ECO:0000259" key="1">
    <source>
        <dbReference type="Pfam" id="PF12146"/>
    </source>
</evidence>
<comment type="caution">
    <text evidence="2">The sequence shown here is derived from an EMBL/GenBank/DDBJ whole genome shotgun (WGS) entry which is preliminary data.</text>
</comment>